<dbReference type="RefSeq" id="WP_003371221.1">
    <property type="nucleotide sequence ID" value="NZ_JACBBA010000003.1"/>
</dbReference>
<organism evidence="9 10">
    <name type="scientific">Clostridium botulinum</name>
    <dbReference type="NCBI Taxonomy" id="1491"/>
    <lineage>
        <taxon>Bacteria</taxon>
        <taxon>Bacillati</taxon>
        <taxon>Bacillota</taxon>
        <taxon>Clostridia</taxon>
        <taxon>Eubacteriales</taxon>
        <taxon>Clostridiaceae</taxon>
        <taxon>Clostridium</taxon>
    </lineage>
</organism>
<dbReference type="Pfam" id="PF00005">
    <property type="entry name" value="ABC_tran"/>
    <property type="match status" value="1"/>
</dbReference>
<evidence type="ECO:0000256" key="3">
    <source>
        <dbReference type="ARBA" id="ARBA00022475"/>
    </source>
</evidence>
<reference evidence="9 10" key="1">
    <citation type="submission" date="2019-04" db="EMBL/GenBank/DDBJ databases">
        <title>Genome sequencing of Clostridium botulinum Groups I-IV and Clostridium butyricum.</title>
        <authorList>
            <person name="Brunt J."/>
            <person name="Van Vliet A.H.M."/>
            <person name="Stringer S.C."/>
            <person name="Carter A.T."/>
            <person name="Peck M.W."/>
        </authorList>
    </citation>
    <scope>NUCLEOTIDE SEQUENCE [LARGE SCALE GENOMIC DNA]</scope>
    <source>
        <strain evidence="9 10">BL81</strain>
    </source>
</reference>
<dbReference type="CDD" id="cd18548">
    <property type="entry name" value="ABC_6TM_Tm287_like"/>
    <property type="match status" value="1"/>
</dbReference>
<dbReference type="SUPFAM" id="SSF52540">
    <property type="entry name" value="P-loop containing nucleoside triphosphate hydrolases"/>
    <property type="match status" value="1"/>
</dbReference>
<evidence type="ECO:0000256" key="5">
    <source>
        <dbReference type="ARBA" id="ARBA00022741"/>
    </source>
</evidence>
<proteinExistence type="predicted"/>
<dbReference type="Proteomes" id="UP000486903">
    <property type="component" value="Unassembled WGS sequence"/>
</dbReference>
<evidence type="ECO:0000313" key="10">
    <source>
        <dbReference type="Proteomes" id="UP000486903"/>
    </source>
</evidence>
<protein>
    <submittedName>
        <fullName evidence="9">ABC transporter ATP-binding protein</fullName>
    </submittedName>
</protein>
<keyword evidence="5" id="KW-0547">Nucleotide-binding</keyword>
<accession>A0A6B4JMR3</accession>
<evidence type="ECO:0000256" key="2">
    <source>
        <dbReference type="ARBA" id="ARBA00022448"/>
    </source>
</evidence>
<evidence type="ECO:0000313" key="9">
    <source>
        <dbReference type="EMBL" id="NFV25576.1"/>
    </source>
</evidence>
<evidence type="ECO:0000256" key="8">
    <source>
        <dbReference type="ARBA" id="ARBA00023136"/>
    </source>
</evidence>
<dbReference type="FunFam" id="3.40.50.300:FF:000221">
    <property type="entry name" value="Multidrug ABC transporter ATP-binding protein"/>
    <property type="match status" value="1"/>
</dbReference>
<comment type="caution">
    <text evidence="9">The sequence shown here is derived from an EMBL/GenBank/DDBJ whole genome shotgun (WGS) entry which is preliminary data.</text>
</comment>
<dbReference type="InterPro" id="IPR017871">
    <property type="entry name" value="ABC_transporter-like_CS"/>
</dbReference>
<dbReference type="InterPro" id="IPR039421">
    <property type="entry name" value="Type_1_exporter"/>
</dbReference>
<keyword evidence="2" id="KW-0813">Transport</keyword>
<sequence>MVKKITSFIMEYKKESILTPIFIALEVIMEMIIPLLMAMIIDRGIEKGNIKEVFIIGSIMLIIAFLSLSFGAIAGKLASKASSGLAKNLRQEMYYNIQNYSFSNIDKYSTAGLVTRLTTDVTNVQNAFQMIIRMCVRAPFTLISAMIICFYINAKLALIFLGAIVFLGGALYLILTKVHPYFKKVFKKYDDLNASVQENLTGIRVVKAYVREDYEISKFHKASKNLYENFIKAEKLIILNSPIMQFTMYACMILLSWIGAKMVGSGSMQTGELMSLFTYAGNILMSLMMMSMVFVMVIMAKSSAERIVEVLEEESDLKSKENSIKEVKDGSIEFRNVNFTYGKDKNNLNLENVNLKISSGETIGIIGGTGSAKSTLVQLIPRLYDVSEGSVIVGGVDVREYDVETLRDEVSMVLQKNVLFSGTIKENLRWGNKNATDDEIIEACNVAQASEFIENFNEKYDTYIEQGGTNVSGGQKQRLCIARALLKKPKILILDDSTSAVDTRTDSLIRKGFKELISNTTKIIIAQRISSIEDADKIIVLDDGKIDGFGTHDELLKTNEIYKEVYSFQVKGGTANEE</sequence>
<dbReference type="InterPro" id="IPR036640">
    <property type="entry name" value="ABC1_TM_sf"/>
</dbReference>
<dbReference type="Pfam" id="PF00664">
    <property type="entry name" value="ABC_membrane"/>
    <property type="match status" value="1"/>
</dbReference>
<dbReference type="Gene3D" id="1.20.1560.10">
    <property type="entry name" value="ABC transporter type 1, transmembrane domain"/>
    <property type="match status" value="1"/>
</dbReference>
<evidence type="ECO:0000256" key="7">
    <source>
        <dbReference type="ARBA" id="ARBA00022989"/>
    </source>
</evidence>
<comment type="subcellular location">
    <subcellularLocation>
        <location evidence="1">Cell membrane</location>
        <topology evidence="1">Multi-pass membrane protein</topology>
    </subcellularLocation>
</comment>
<keyword evidence="3" id="KW-1003">Cell membrane</keyword>
<dbReference type="AlphaFoldDB" id="A0A6B4JMR3"/>
<keyword evidence="8" id="KW-0472">Membrane</keyword>
<dbReference type="Gene3D" id="3.40.50.300">
    <property type="entry name" value="P-loop containing nucleotide triphosphate hydrolases"/>
    <property type="match status" value="1"/>
</dbReference>
<dbReference type="SMART" id="SM00382">
    <property type="entry name" value="AAA"/>
    <property type="match status" value="1"/>
</dbReference>
<dbReference type="GO" id="GO:0005524">
    <property type="term" value="F:ATP binding"/>
    <property type="evidence" value="ECO:0007669"/>
    <property type="project" value="UniProtKB-KW"/>
</dbReference>
<keyword evidence="6 9" id="KW-0067">ATP-binding</keyword>
<dbReference type="InterPro" id="IPR027417">
    <property type="entry name" value="P-loop_NTPase"/>
</dbReference>
<dbReference type="EMBL" id="SXFB01000003">
    <property type="protein sequence ID" value="NFV25576.1"/>
    <property type="molecule type" value="Genomic_DNA"/>
</dbReference>
<name>A0A6B4JMR3_CLOBO</name>
<dbReference type="SUPFAM" id="SSF90123">
    <property type="entry name" value="ABC transporter transmembrane region"/>
    <property type="match status" value="1"/>
</dbReference>
<evidence type="ECO:0000256" key="6">
    <source>
        <dbReference type="ARBA" id="ARBA00022840"/>
    </source>
</evidence>
<dbReference type="InterPro" id="IPR003593">
    <property type="entry name" value="AAA+_ATPase"/>
</dbReference>
<dbReference type="InterPro" id="IPR003439">
    <property type="entry name" value="ABC_transporter-like_ATP-bd"/>
</dbReference>
<dbReference type="PROSITE" id="PS00211">
    <property type="entry name" value="ABC_TRANSPORTER_1"/>
    <property type="match status" value="1"/>
</dbReference>
<dbReference type="GO" id="GO:0016887">
    <property type="term" value="F:ATP hydrolysis activity"/>
    <property type="evidence" value="ECO:0007669"/>
    <property type="project" value="InterPro"/>
</dbReference>
<evidence type="ECO:0000256" key="1">
    <source>
        <dbReference type="ARBA" id="ARBA00004651"/>
    </source>
</evidence>
<gene>
    <name evidence="9" type="ORF">FDG31_05240</name>
</gene>
<keyword evidence="4" id="KW-0812">Transmembrane</keyword>
<keyword evidence="7" id="KW-1133">Transmembrane helix</keyword>
<dbReference type="PROSITE" id="PS50893">
    <property type="entry name" value="ABC_TRANSPORTER_2"/>
    <property type="match status" value="1"/>
</dbReference>
<dbReference type="GO" id="GO:0005886">
    <property type="term" value="C:plasma membrane"/>
    <property type="evidence" value="ECO:0007669"/>
    <property type="project" value="UniProtKB-SubCell"/>
</dbReference>
<evidence type="ECO:0000256" key="4">
    <source>
        <dbReference type="ARBA" id="ARBA00022692"/>
    </source>
</evidence>
<dbReference type="PROSITE" id="PS50929">
    <property type="entry name" value="ABC_TM1F"/>
    <property type="match status" value="1"/>
</dbReference>
<dbReference type="GO" id="GO:0015421">
    <property type="term" value="F:ABC-type oligopeptide transporter activity"/>
    <property type="evidence" value="ECO:0007669"/>
    <property type="project" value="TreeGrafter"/>
</dbReference>
<dbReference type="PANTHER" id="PTHR43394">
    <property type="entry name" value="ATP-DEPENDENT PERMEASE MDL1, MITOCHONDRIAL"/>
    <property type="match status" value="1"/>
</dbReference>
<dbReference type="PANTHER" id="PTHR43394:SF1">
    <property type="entry name" value="ATP-BINDING CASSETTE SUB-FAMILY B MEMBER 10, MITOCHONDRIAL"/>
    <property type="match status" value="1"/>
</dbReference>
<dbReference type="InterPro" id="IPR011527">
    <property type="entry name" value="ABC1_TM_dom"/>
</dbReference>